<feature type="signal peptide" evidence="3">
    <location>
        <begin position="1"/>
        <end position="19"/>
    </location>
</feature>
<dbReference type="STRING" id="161767.ENSAPEP00000032856"/>
<keyword evidence="2" id="KW-0325">Glycoprotein</keyword>
<sequence length="240" mass="27228">MMKVFSVLLLIWLPQGCQGKHLLRFLTFCQRDVPGDGQDDIESDGDQLLYVDPVTYLTVPRLPEFEEQWIPDPGLAESAYVSLGTCKYNIPRAIKGEKEPPEVIGGYVYQMISDCEYGDNITDMVYFVKNIFNQKLNNIYDSRLGKYIGFGELGMKNAAHYNNQSWKMQARKVEVDTLCRYNVRLFRKSILERKVPPNVKVHQTKPADYGGAVHAGVQCLGVLSSGSEGELAERRRGSHR</sequence>
<evidence type="ECO:0000313" key="6">
    <source>
        <dbReference type="Proteomes" id="UP000265080"/>
    </source>
</evidence>
<evidence type="ECO:0000313" key="5">
    <source>
        <dbReference type="Ensembl" id="ENSAPEP00000032856.1"/>
    </source>
</evidence>
<keyword evidence="1" id="KW-1015">Disulfide bond</keyword>
<evidence type="ECO:0000259" key="4">
    <source>
        <dbReference type="SMART" id="SM00921"/>
    </source>
</evidence>
<dbReference type="InterPro" id="IPR001003">
    <property type="entry name" value="MHC_II_a_N"/>
</dbReference>
<evidence type="ECO:0000256" key="3">
    <source>
        <dbReference type="SAM" id="SignalP"/>
    </source>
</evidence>
<dbReference type="SMART" id="SM00921">
    <property type="entry name" value="MHC_II_beta"/>
    <property type="match status" value="1"/>
</dbReference>
<feature type="domain" description="MHC class II beta chain N-terminal" evidence="4">
    <location>
        <begin position="113"/>
        <end position="187"/>
    </location>
</feature>
<dbReference type="GeneTree" id="ENSGT00940000178830"/>
<dbReference type="GO" id="GO:0042613">
    <property type="term" value="C:MHC class II protein complex"/>
    <property type="evidence" value="ECO:0007669"/>
    <property type="project" value="InterPro"/>
</dbReference>
<feature type="chain" id="PRO_5018121904" description="MHC class II beta chain N-terminal domain-containing protein" evidence="3">
    <location>
        <begin position="20"/>
        <end position="240"/>
    </location>
</feature>
<dbReference type="Pfam" id="PF00969">
    <property type="entry name" value="MHC_II_beta"/>
    <property type="match status" value="1"/>
</dbReference>
<dbReference type="Ensembl" id="ENSAPET00000033721.1">
    <property type="protein sequence ID" value="ENSAPEP00000032856.1"/>
    <property type="gene ID" value="ENSAPEG00000023344.1"/>
</dbReference>
<accession>A0A3P8U7U7</accession>
<dbReference type="Pfam" id="PF00993">
    <property type="entry name" value="MHC_II_alpha"/>
    <property type="match status" value="1"/>
</dbReference>
<organism evidence="5 6">
    <name type="scientific">Amphiprion percula</name>
    <name type="common">Orange clownfish</name>
    <name type="synonym">Lutjanus percula</name>
    <dbReference type="NCBI Taxonomy" id="161767"/>
    <lineage>
        <taxon>Eukaryota</taxon>
        <taxon>Metazoa</taxon>
        <taxon>Chordata</taxon>
        <taxon>Craniata</taxon>
        <taxon>Vertebrata</taxon>
        <taxon>Euteleostomi</taxon>
        <taxon>Actinopterygii</taxon>
        <taxon>Neopterygii</taxon>
        <taxon>Teleostei</taxon>
        <taxon>Neoteleostei</taxon>
        <taxon>Acanthomorphata</taxon>
        <taxon>Ovalentaria</taxon>
        <taxon>Pomacentridae</taxon>
        <taxon>Amphiprion</taxon>
    </lineage>
</organism>
<dbReference type="GO" id="GO:0019882">
    <property type="term" value="P:antigen processing and presentation"/>
    <property type="evidence" value="ECO:0007669"/>
    <property type="project" value="InterPro"/>
</dbReference>
<dbReference type="Proteomes" id="UP000265080">
    <property type="component" value="Chromosome 7"/>
</dbReference>
<keyword evidence="3" id="KW-0732">Signal</keyword>
<reference evidence="5" key="3">
    <citation type="submission" date="2025-09" db="UniProtKB">
        <authorList>
            <consortium name="Ensembl"/>
        </authorList>
    </citation>
    <scope>IDENTIFICATION</scope>
</reference>
<proteinExistence type="predicted"/>
<dbReference type="SUPFAM" id="SSF54452">
    <property type="entry name" value="MHC antigen-recognition domain"/>
    <property type="match status" value="2"/>
</dbReference>
<protein>
    <recommendedName>
        <fullName evidence="4">MHC class II beta chain N-terminal domain-containing protein</fullName>
    </recommendedName>
</protein>
<dbReference type="InterPro" id="IPR000353">
    <property type="entry name" value="MHC_II_b_N"/>
</dbReference>
<dbReference type="Gene3D" id="3.10.320.10">
    <property type="entry name" value="Class II Histocompatibility Antigen, M Beta Chain, Chain B, domain 1"/>
    <property type="match status" value="2"/>
</dbReference>
<evidence type="ECO:0000256" key="2">
    <source>
        <dbReference type="ARBA" id="ARBA00023180"/>
    </source>
</evidence>
<reference evidence="5" key="2">
    <citation type="submission" date="2025-08" db="UniProtKB">
        <authorList>
            <consortium name="Ensembl"/>
        </authorList>
    </citation>
    <scope>IDENTIFICATION</scope>
</reference>
<dbReference type="InterPro" id="IPR014745">
    <property type="entry name" value="MHC_II_a/b_N"/>
</dbReference>
<name>A0A3P8U7U7_AMPPE</name>
<keyword evidence="6" id="KW-1185">Reference proteome</keyword>
<dbReference type="GO" id="GO:0006955">
    <property type="term" value="P:immune response"/>
    <property type="evidence" value="ECO:0007669"/>
    <property type="project" value="InterPro"/>
</dbReference>
<dbReference type="AlphaFoldDB" id="A0A3P8U7U7"/>
<dbReference type="InterPro" id="IPR011162">
    <property type="entry name" value="MHC_I/II-like_Ag-recog"/>
</dbReference>
<reference evidence="5 6" key="1">
    <citation type="submission" date="2018-03" db="EMBL/GenBank/DDBJ databases">
        <title>Finding Nemo's genes: A chromosome-scale reference assembly of the genome of the orange clownfish Amphiprion percula.</title>
        <authorList>
            <person name="Lehmann R."/>
        </authorList>
    </citation>
    <scope>NUCLEOTIDE SEQUENCE</scope>
</reference>
<evidence type="ECO:0000256" key="1">
    <source>
        <dbReference type="ARBA" id="ARBA00023157"/>
    </source>
</evidence>